<dbReference type="PANTHER" id="PTHR11439:SF440">
    <property type="entry name" value="INTEGRASE CATALYTIC DOMAIN-CONTAINING PROTEIN"/>
    <property type="match status" value="1"/>
</dbReference>
<proteinExistence type="predicted"/>
<reference evidence="2" key="1">
    <citation type="submission" date="2023-04" db="EMBL/GenBank/DDBJ databases">
        <title>Phytophthora lilii NBRC 32176.</title>
        <authorList>
            <person name="Ichikawa N."/>
            <person name="Sato H."/>
            <person name="Tonouchi N."/>
        </authorList>
    </citation>
    <scope>NUCLEOTIDE SEQUENCE</scope>
    <source>
        <strain evidence="2">NBRC 32176</strain>
    </source>
</reference>
<evidence type="ECO:0000313" key="2">
    <source>
        <dbReference type="EMBL" id="GMF24353.1"/>
    </source>
</evidence>
<sequence>MELPEGLQELMTLAEVEGGGDVVCLLLQSLYGLKQRLVCDQPASVHRIYHQEVWSREREAKPDPNRPKRAPDEGGRGPTSDDKAKMKSRPYWSRVGSLMYLVCGTRPNISVAVAKLGRFLENPSKKHWDASVKVVRYLLKTKDVGITYDGQLGTQLVAYSDADWAGNRDDRRSVSGVMLLLCGAPVVWRSTFQKTVALSSTETEYGRLVSVSRSAYGCVFCSRTSAPSKLEQRLSTRTIKVQWCWPRMSVTKLVPSTLTFAHFIREKVTSGDITLEYMATKDQLADNLTKGLATKTLRYLIGRSNVGPALETSN</sequence>
<name>A0A9W6U3C8_9STRA</name>
<dbReference type="CDD" id="cd09272">
    <property type="entry name" value="RNase_HI_RT_Ty1"/>
    <property type="match status" value="1"/>
</dbReference>
<dbReference type="Proteomes" id="UP001165083">
    <property type="component" value="Unassembled WGS sequence"/>
</dbReference>
<protein>
    <submittedName>
        <fullName evidence="2">Unnamed protein product</fullName>
    </submittedName>
</protein>
<gene>
    <name evidence="2" type="ORF">Plil01_000996400</name>
</gene>
<dbReference type="EMBL" id="BSXW01000512">
    <property type="protein sequence ID" value="GMF24353.1"/>
    <property type="molecule type" value="Genomic_DNA"/>
</dbReference>
<dbReference type="PANTHER" id="PTHR11439">
    <property type="entry name" value="GAG-POL-RELATED RETROTRANSPOSON"/>
    <property type="match status" value="1"/>
</dbReference>
<keyword evidence="3" id="KW-1185">Reference proteome</keyword>
<dbReference type="AlphaFoldDB" id="A0A9W6U3C8"/>
<organism evidence="2 3">
    <name type="scientific">Phytophthora lilii</name>
    <dbReference type="NCBI Taxonomy" id="2077276"/>
    <lineage>
        <taxon>Eukaryota</taxon>
        <taxon>Sar</taxon>
        <taxon>Stramenopiles</taxon>
        <taxon>Oomycota</taxon>
        <taxon>Peronosporomycetes</taxon>
        <taxon>Peronosporales</taxon>
        <taxon>Peronosporaceae</taxon>
        <taxon>Phytophthora</taxon>
    </lineage>
</organism>
<comment type="caution">
    <text evidence="2">The sequence shown here is derived from an EMBL/GenBank/DDBJ whole genome shotgun (WGS) entry which is preliminary data.</text>
</comment>
<evidence type="ECO:0000313" key="3">
    <source>
        <dbReference type="Proteomes" id="UP001165083"/>
    </source>
</evidence>
<feature type="compositionally biased region" description="Basic and acidic residues" evidence="1">
    <location>
        <begin position="55"/>
        <end position="85"/>
    </location>
</feature>
<evidence type="ECO:0000256" key="1">
    <source>
        <dbReference type="SAM" id="MobiDB-lite"/>
    </source>
</evidence>
<accession>A0A9W6U3C8</accession>
<dbReference type="OrthoDB" id="106924at2759"/>
<feature type="region of interest" description="Disordered" evidence="1">
    <location>
        <begin position="55"/>
        <end position="88"/>
    </location>
</feature>